<dbReference type="EMBL" id="LATX01002472">
    <property type="protein sequence ID" value="KTB28480.1"/>
    <property type="molecule type" value="Genomic_DNA"/>
</dbReference>
<organism evidence="1 2">
    <name type="scientific">Moniliophthora roreri</name>
    <name type="common">Frosty pod rot fungus</name>
    <name type="synonym">Monilia roreri</name>
    <dbReference type="NCBI Taxonomy" id="221103"/>
    <lineage>
        <taxon>Eukaryota</taxon>
        <taxon>Fungi</taxon>
        <taxon>Dikarya</taxon>
        <taxon>Basidiomycota</taxon>
        <taxon>Agaricomycotina</taxon>
        <taxon>Agaricomycetes</taxon>
        <taxon>Agaricomycetidae</taxon>
        <taxon>Agaricales</taxon>
        <taxon>Marasmiineae</taxon>
        <taxon>Marasmiaceae</taxon>
        <taxon>Moniliophthora</taxon>
    </lineage>
</organism>
<proteinExistence type="predicted"/>
<name>A0A0W0EWN7_MONRR</name>
<gene>
    <name evidence="1" type="ORF">WG66_18932</name>
</gene>
<dbReference type="AlphaFoldDB" id="A0A0W0EWN7"/>
<comment type="caution">
    <text evidence="1">The sequence shown here is derived from an EMBL/GenBank/DDBJ whole genome shotgun (WGS) entry which is preliminary data.</text>
</comment>
<reference evidence="1 2" key="1">
    <citation type="submission" date="2015-12" db="EMBL/GenBank/DDBJ databases">
        <title>Draft genome sequence of Moniliophthora roreri, the causal agent of frosty pod rot of cacao.</title>
        <authorList>
            <person name="Aime M.C."/>
            <person name="Diaz-Valderrama J.R."/>
            <person name="Kijpornyongpan T."/>
            <person name="Phillips-Mora W."/>
        </authorList>
    </citation>
    <scope>NUCLEOTIDE SEQUENCE [LARGE SCALE GENOMIC DNA]</scope>
    <source>
        <strain evidence="1 2">MCA 2952</strain>
    </source>
</reference>
<evidence type="ECO:0000313" key="2">
    <source>
        <dbReference type="Proteomes" id="UP000054988"/>
    </source>
</evidence>
<dbReference type="Proteomes" id="UP000054988">
    <property type="component" value="Unassembled WGS sequence"/>
</dbReference>
<accession>A0A0W0EWN7</accession>
<evidence type="ECO:0000313" key="1">
    <source>
        <dbReference type="EMBL" id="KTB28480.1"/>
    </source>
</evidence>
<protein>
    <submittedName>
        <fullName evidence="1">Uncharacterized protein</fullName>
    </submittedName>
</protein>
<sequence length="227" mass="25211">MRIPTAEFHVSQIRVLSGIRSDEGSEIVIFVLELDAPPLGARHPAGIPGLHIVAQAVGWLLSPACLTCPAAALFHNFNFLRARELRVTEEGDEVRLAGEKGVTRSELLNQLSFRTPIPAIRQRHLIANLGLDLWSLIHGTNVIFPVCACRFAISPTNDTSFASSQPETRRETLRDEPSYLFSSRPGRGVSGTSLQTADWTPWFFAVKYVRVGAEEENIIRWARNLGR</sequence>